<feature type="compositionally biased region" description="Low complexity" evidence="4">
    <location>
        <begin position="137"/>
        <end position="155"/>
    </location>
</feature>
<name>A0A139AT46_GONPJ</name>
<dbReference type="GO" id="GO:0019205">
    <property type="term" value="F:nucleobase-containing compound kinase activity"/>
    <property type="evidence" value="ECO:0007669"/>
    <property type="project" value="InterPro"/>
</dbReference>
<reference evidence="5 6" key="1">
    <citation type="journal article" date="2015" name="Genome Biol. Evol.">
        <title>Phylogenomic analyses indicate that early fungi evolved digesting cell walls of algal ancestors of land plants.</title>
        <authorList>
            <person name="Chang Y."/>
            <person name="Wang S."/>
            <person name="Sekimoto S."/>
            <person name="Aerts A.L."/>
            <person name="Choi C."/>
            <person name="Clum A."/>
            <person name="LaButti K.M."/>
            <person name="Lindquist E.A."/>
            <person name="Yee Ngan C."/>
            <person name="Ohm R.A."/>
            <person name="Salamov A.A."/>
            <person name="Grigoriev I.V."/>
            <person name="Spatafora J.W."/>
            <person name="Berbee M.L."/>
        </authorList>
    </citation>
    <scope>NUCLEOTIDE SEQUENCE [LARGE SCALE GENOMIC DNA]</scope>
    <source>
        <strain evidence="5 6">JEL478</strain>
    </source>
</reference>
<accession>A0A139AT46</accession>
<keyword evidence="3" id="KW-0418">Kinase</keyword>
<dbReference type="OrthoDB" id="442176at2759"/>
<dbReference type="PRINTS" id="PR00094">
    <property type="entry name" value="ADENYLTKNASE"/>
</dbReference>
<dbReference type="InterPro" id="IPR000850">
    <property type="entry name" value="Adenylat/UMP-CMP_kin"/>
</dbReference>
<dbReference type="CDD" id="cd22978">
    <property type="entry name" value="DD_AK5"/>
    <property type="match status" value="1"/>
</dbReference>
<evidence type="ECO:0000256" key="4">
    <source>
        <dbReference type="SAM" id="MobiDB-lite"/>
    </source>
</evidence>
<dbReference type="GO" id="GO:0006139">
    <property type="term" value="P:nucleobase-containing compound metabolic process"/>
    <property type="evidence" value="ECO:0007669"/>
    <property type="project" value="InterPro"/>
</dbReference>
<evidence type="ECO:0000256" key="1">
    <source>
        <dbReference type="ARBA" id="ARBA00022679"/>
    </source>
</evidence>
<dbReference type="SUPFAM" id="SSF52540">
    <property type="entry name" value="P-loop containing nucleoside triphosphate hydrolases"/>
    <property type="match status" value="3"/>
</dbReference>
<dbReference type="HAMAP" id="MF_00235">
    <property type="entry name" value="Adenylate_kinase_Adk"/>
    <property type="match status" value="3"/>
</dbReference>
<keyword evidence="1" id="KW-0808">Transferase</keyword>
<dbReference type="PANTHER" id="PTHR23359">
    <property type="entry name" value="NUCLEOTIDE KINASE"/>
    <property type="match status" value="1"/>
</dbReference>
<dbReference type="Proteomes" id="UP000070544">
    <property type="component" value="Unassembled WGS sequence"/>
</dbReference>
<keyword evidence="6" id="KW-1185">Reference proteome</keyword>
<dbReference type="AlphaFoldDB" id="A0A139AT46"/>
<dbReference type="OMA" id="PQDHIKY"/>
<dbReference type="CDD" id="cd01428">
    <property type="entry name" value="ADK"/>
    <property type="match status" value="3"/>
</dbReference>
<feature type="region of interest" description="Disordered" evidence="4">
    <location>
        <begin position="109"/>
        <end position="155"/>
    </location>
</feature>
<organism evidence="5 6">
    <name type="scientific">Gonapodya prolifera (strain JEL478)</name>
    <name type="common">Monoblepharis prolifera</name>
    <dbReference type="NCBI Taxonomy" id="1344416"/>
    <lineage>
        <taxon>Eukaryota</taxon>
        <taxon>Fungi</taxon>
        <taxon>Fungi incertae sedis</taxon>
        <taxon>Chytridiomycota</taxon>
        <taxon>Chytridiomycota incertae sedis</taxon>
        <taxon>Monoblepharidomycetes</taxon>
        <taxon>Monoblepharidales</taxon>
        <taxon>Gonapodyaceae</taxon>
        <taxon>Gonapodya</taxon>
    </lineage>
</organism>
<sequence length="762" mass="82698">MPSQPADPPHAPAQPQPHTPPASSLDSRSYFERNNLNRILEAIVAGLSFNQPSDPLAYIEECVAHVRKLTFSDPGAVIPWDLFMTHEGTLAGDRTKRLAERQKVSAPVYGPVQFEKPTKPPKASSLDPYKSLPPIPSASSKDTPTPSAPAPSITSKEPLPAIAAVDPAILSRPAWSHIVFVLGGPGSGKGTVCARLKDEFGYVHLSAGDLLRAEVAKGTDSGKELDILMKEGKIVPAATTLRLMRAAMESAPASAAGFLIDGFPRQMDQALEFEEKIVPCQFALCFECPLSVLEQRLLKRGETSGRADDNAETIAKRFRTFEEASRPVIDYFESKGRVVKISSVPPPGHVYQTTRSHFIAHGAVPIPPLTNPNIILVLGGPGSGKGTQCARLAESFDVAHLSTGDLLRAEVASGSTMGRELQETMSKGGLVPTAVVLRLLKRAMVEREDALGFLVDGFPRALDQAQEFESVIGTVRTCLYFECGLETLEARLVERGKTSGRADDNVETIRLRFKTFQEQSMPVVEYFEKMDKVVKISSEAPVDEVYENARKHFESALTLPFQDANIVFVLGGPGSGKGTQCDKIVDTLGFAHLSTGDLLRAEVAGGSPLGKEIEAVMKEGKMVDLALTKRLLLGAMKAAQESGARGFLVDGFPRTVEQAQVFEKTIGRPKMVLFFEVPEDVLVQRLLKRGETSGRADDNLESIKKRIEMFVQASLPVVQHYEVEGKTSKVGGVCGVVICVGPTVGPNRYQRRGPSRRSPKRR</sequence>
<evidence type="ECO:0000313" key="5">
    <source>
        <dbReference type="EMBL" id="KXS19902.1"/>
    </source>
</evidence>
<dbReference type="Pfam" id="PF00406">
    <property type="entry name" value="ADK"/>
    <property type="match status" value="3"/>
</dbReference>
<dbReference type="GO" id="GO:0005524">
    <property type="term" value="F:ATP binding"/>
    <property type="evidence" value="ECO:0007669"/>
    <property type="project" value="InterPro"/>
</dbReference>
<evidence type="ECO:0000256" key="2">
    <source>
        <dbReference type="ARBA" id="ARBA00022741"/>
    </source>
</evidence>
<gene>
    <name evidence="5" type="ORF">M427DRAFT_95095</name>
</gene>
<evidence type="ECO:0000256" key="3">
    <source>
        <dbReference type="ARBA" id="ARBA00022777"/>
    </source>
</evidence>
<dbReference type="Gene3D" id="3.40.50.300">
    <property type="entry name" value="P-loop containing nucleotide triphosphate hydrolases"/>
    <property type="match status" value="3"/>
</dbReference>
<dbReference type="InterPro" id="IPR027417">
    <property type="entry name" value="P-loop_NTPase"/>
</dbReference>
<dbReference type="PROSITE" id="PS00113">
    <property type="entry name" value="ADENYLATE_KINASE"/>
    <property type="match status" value="3"/>
</dbReference>
<dbReference type="EMBL" id="KQ965737">
    <property type="protein sequence ID" value="KXS19902.1"/>
    <property type="molecule type" value="Genomic_DNA"/>
</dbReference>
<feature type="region of interest" description="Disordered" evidence="4">
    <location>
        <begin position="1"/>
        <end position="27"/>
    </location>
</feature>
<evidence type="ECO:0000313" key="6">
    <source>
        <dbReference type="Proteomes" id="UP000070544"/>
    </source>
</evidence>
<dbReference type="STRING" id="1344416.A0A139AT46"/>
<keyword evidence="2" id="KW-0547">Nucleotide-binding</keyword>
<protein>
    <submittedName>
        <fullName evidence="5">ADK-domain-containing protein</fullName>
    </submittedName>
</protein>
<feature type="compositionally biased region" description="Pro residues" evidence="4">
    <location>
        <begin position="1"/>
        <end position="20"/>
    </location>
</feature>
<proteinExistence type="inferred from homology"/>
<dbReference type="InterPro" id="IPR033690">
    <property type="entry name" value="Adenylat_kinase_CS"/>
</dbReference>